<dbReference type="PANTHER" id="PTHR10791:SF112">
    <property type="entry name" value="SUGAR TRANSPORTER SWEET1"/>
    <property type="match status" value="1"/>
</dbReference>
<dbReference type="AlphaFoldDB" id="A0A8S4R3S6"/>
<dbReference type="InterPro" id="IPR004316">
    <property type="entry name" value="SWEET_rpt"/>
</dbReference>
<evidence type="ECO:0000313" key="15">
    <source>
        <dbReference type="Proteomes" id="UP000838756"/>
    </source>
</evidence>
<evidence type="ECO:0000256" key="8">
    <source>
        <dbReference type="ARBA" id="ARBA00022737"/>
    </source>
</evidence>
<keyword evidence="11 13" id="KW-0472">Membrane</keyword>
<dbReference type="Proteomes" id="UP000838756">
    <property type="component" value="Unassembled WGS sequence"/>
</dbReference>
<evidence type="ECO:0000256" key="7">
    <source>
        <dbReference type="ARBA" id="ARBA00022692"/>
    </source>
</evidence>
<dbReference type="PANTHER" id="PTHR10791">
    <property type="entry name" value="RAG1-ACTIVATING PROTEIN 1"/>
    <property type="match status" value="1"/>
</dbReference>
<keyword evidence="6 13" id="KW-0762">Sugar transport</keyword>
<comment type="function">
    <text evidence="12">Mediates both low-affinity uptake and efflux of sugar across the membrane.</text>
</comment>
<keyword evidence="5" id="KW-1003">Cell membrane</keyword>
<evidence type="ECO:0000256" key="13">
    <source>
        <dbReference type="RuleBase" id="RU910715"/>
    </source>
</evidence>
<feature type="transmembrane region" description="Helical" evidence="13">
    <location>
        <begin position="68"/>
        <end position="87"/>
    </location>
</feature>
<evidence type="ECO:0000256" key="4">
    <source>
        <dbReference type="ARBA" id="ARBA00022448"/>
    </source>
</evidence>
<reference evidence="14" key="1">
    <citation type="submission" date="2022-03" db="EMBL/GenBank/DDBJ databases">
        <authorList>
            <person name="Lindestad O."/>
        </authorList>
    </citation>
    <scope>NUCLEOTIDE SEQUENCE</scope>
</reference>
<protein>
    <recommendedName>
        <fullName evidence="13">Sugar transporter SWEET</fullName>
    </recommendedName>
</protein>
<name>A0A8S4R3S6_9NEOP</name>
<keyword evidence="4 13" id="KW-0813">Transport</keyword>
<dbReference type="OrthoDB" id="409725at2759"/>
<keyword evidence="7 13" id="KW-0812">Transmembrane</keyword>
<evidence type="ECO:0000256" key="10">
    <source>
        <dbReference type="ARBA" id="ARBA00023034"/>
    </source>
</evidence>
<evidence type="ECO:0000256" key="9">
    <source>
        <dbReference type="ARBA" id="ARBA00022989"/>
    </source>
</evidence>
<dbReference type="EMBL" id="CAKXAJ010024779">
    <property type="protein sequence ID" value="CAH2230193.1"/>
    <property type="molecule type" value="Genomic_DNA"/>
</dbReference>
<dbReference type="GO" id="GO:0005886">
    <property type="term" value="C:plasma membrane"/>
    <property type="evidence" value="ECO:0007669"/>
    <property type="project" value="UniProtKB-SubCell"/>
</dbReference>
<dbReference type="FunFam" id="1.20.1280.290:FF:000004">
    <property type="entry name" value="Sugar transporter SWEET"/>
    <property type="match status" value="1"/>
</dbReference>
<evidence type="ECO:0000256" key="6">
    <source>
        <dbReference type="ARBA" id="ARBA00022597"/>
    </source>
</evidence>
<keyword evidence="9 13" id="KW-1133">Transmembrane helix</keyword>
<sequence length="221" mass="24804">MNLVGIRELVSFSAVVTTILQFLSGILVCKQYVVNRTTAESSPLPFICGFLSCGVWLLYGLIKQDNIVTFVNVVGILLMISYVFVFYNYTFKKTSLSKQFLVSLVFYMFIMGYVSVETDNELLLRRVGLSACILTMLAIAAPMSKLLYVIRTKCTECLPFPMIVMSFIVSSLWFFYGLIEEDVYMMIPNSIGCGLTAVQLCLFMIYPATPYSSLPTKTTLA</sequence>
<feature type="transmembrane region" description="Helical" evidence="13">
    <location>
        <begin position="99"/>
        <end position="116"/>
    </location>
</feature>
<feature type="transmembrane region" description="Helical" evidence="13">
    <location>
        <begin position="160"/>
        <end position="179"/>
    </location>
</feature>
<comment type="subcellular location">
    <subcellularLocation>
        <location evidence="1 13">Cell membrane</location>
        <topology evidence="1 13">Multi-pass membrane protein</topology>
    </subcellularLocation>
    <subcellularLocation>
        <location evidence="2">Golgi apparatus membrane</location>
        <topology evidence="2">Multi-pass membrane protein</topology>
    </subcellularLocation>
</comment>
<feature type="transmembrane region" description="Helical" evidence="13">
    <location>
        <begin position="44"/>
        <end position="62"/>
    </location>
</feature>
<comment type="similarity">
    <text evidence="3 13">Belongs to the SWEET sugar transporter family.</text>
</comment>
<keyword evidence="10" id="KW-0333">Golgi apparatus</keyword>
<evidence type="ECO:0000256" key="5">
    <source>
        <dbReference type="ARBA" id="ARBA00022475"/>
    </source>
</evidence>
<gene>
    <name evidence="14" type="primary">jg20670</name>
    <name evidence="14" type="ORF">PAEG_LOCUS9448</name>
</gene>
<comment type="function">
    <text evidence="13">Mediates sugar transport across membranes.</text>
</comment>
<evidence type="ECO:0000256" key="2">
    <source>
        <dbReference type="ARBA" id="ARBA00004653"/>
    </source>
</evidence>
<evidence type="ECO:0000313" key="14">
    <source>
        <dbReference type="EMBL" id="CAH2230193.1"/>
    </source>
</evidence>
<organism evidence="14 15">
    <name type="scientific">Pararge aegeria aegeria</name>
    <dbReference type="NCBI Taxonomy" id="348720"/>
    <lineage>
        <taxon>Eukaryota</taxon>
        <taxon>Metazoa</taxon>
        <taxon>Ecdysozoa</taxon>
        <taxon>Arthropoda</taxon>
        <taxon>Hexapoda</taxon>
        <taxon>Insecta</taxon>
        <taxon>Pterygota</taxon>
        <taxon>Neoptera</taxon>
        <taxon>Endopterygota</taxon>
        <taxon>Lepidoptera</taxon>
        <taxon>Glossata</taxon>
        <taxon>Ditrysia</taxon>
        <taxon>Papilionoidea</taxon>
        <taxon>Nymphalidae</taxon>
        <taxon>Satyrinae</taxon>
        <taxon>Satyrini</taxon>
        <taxon>Parargina</taxon>
        <taxon>Pararge</taxon>
    </lineage>
</organism>
<feature type="transmembrane region" description="Helical" evidence="13">
    <location>
        <begin position="185"/>
        <end position="206"/>
    </location>
</feature>
<dbReference type="GO" id="GO:0051119">
    <property type="term" value="F:sugar transmembrane transporter activity"/>
    <property type="evidence" value="ECO:0007669"/>
    <property type="project" value="InterPro"/>
</dbReference>
<dbReference type="GO" id="GO:0000139">
    <property type="term" value="C:Golgi membrane"/>
    <property type="evidence" value="ECO:0007669"/>
    <property type="project" value="UniProtKB-SubCell"/>
</dbReference>
<feature type="transmembrane region" description="Helical" evidence="13">
    <location>
        <begin position="128"/>
        <end position="148"/>
    </location>
</feature>
<keyword evidence="8" id="KW-0677">Repeat</keyword>
<comment type="caution">
    <text evidence="14">The sequence shown here is derived from an EMBL/GenBank/DDBJ whole genome shotgun (WGS) entry which is preliminary data.</text>
</comment>
<dbReference type="Gene3D" id="1.20.1280.290">
    <property type="match status" value="2"/>
</dbReference>
<dbReference type="Pfam" id="PF03083">
    <property type="entry name" value="MtN3_slv"/>
    <property type="match status" value="2"/>
</dbReference>
<keyword evidence="15" id="KW-1185">Reference proteome</keyword>
<accession>A0A8S4R3S6</accession>
<evidence type="ECO:0000256" key="3">
    <source>
        <dbReference type="ARBA" id="ARBA00007809"/>
    </source>
</evidence>
<evidence type="ECO:0000256" key="12">
    <source>
        <dbReference type="ARBA" id="ARBA00055578"/>
    </source>
</evidence>
<evidence type="ECO:0000256" key="1">
    <source>
        <dbReference type="ARBA" id="ARBA00004651"/>
    </source>
</evidence>
<feature type="transmembrane region" description="Helical" evidence="13">
    <location>
        <begin position="12"/>
        <end position="32"/>
    </location>
</feature>
<dbReference type="InterPro" id="IPR047664">
    <property type="entry name" value="SWEET"/>
</dbReference>
<dbReference type="FunFam" id="1.20.1280.290:FF:000010">
    <property type="entry name" value="Sugar transporter SWEET"/>
    <property type="match status" value="1"/>
</dbReference>
<evidence type="ECO:0000256" key="11">
    <source>
        <dbReference type="ARBA" id="ARBA00023136"/>
    </source>
</evidence>
<proteinExistence type="inferred from homology"/>